<evidence type="ECO:0000313" key="2">
    <source>
        <dbReference type="EMBL" id="KUN87645.1"/>
    </source>
</evidence>
<dbReference type="AlphaFoldDB" id="A0A117RFB1"/>
<comment type="caution">
    <text evidence="2">The sequence shown here is derived from an EMBL/GenBank/DDBJ whole genome shotgun (WGS) entry which is preliminary data.</text>
</comment>
<keyword evidence="3" id="KW-1185">Reference proteome</keyword>
<feature type="chain" id="PRO_5039716948" evidence="1">
    <location>
        <begin position="29"/>
        <end position="122"/>
    </location>
</feature>
<proteinExistence type="predicted"/>
<feature type="signal peptide" evidence="1">
    <location>
        <begin position="1"/>
        <end position="28"/>
    </location>
</feature>
<reference evidence="2 3" key="1">
    <citation type="submission" date="2015-10" db="EMBL/GenBank/DDBJ databases">
        <title>Draft genome sequence of Streptomyces bungoensis DSM 41781, type strain for the species Streptomyces bungoensis.</title>
        <authorList>
            <person name="Ruckert C."/>
            <person name="Winkler A."/>
            <person name="Kalinowski J."/>
            <person name="Kampfer P."/>
            <person name="Glaeser S."/>
        </authorList>
    </citation>
    <scope>NUCLEOTIDE SEQUENCE [LARGE SCALE GENOMIC DNA]</scope>
    <source>
        <strain evidence="2 3">DSM 41781</strain>
    </source>
</reference>
<dbReference type="Proteomes" id="UP000053024">
    <property type="component" value="Unassembled WGS sequence"/>
</dbReference>
<protein>
    <submittedName>
        <fullName evidence="2">Uncharacterized protein</fullName>
    </submittedName>
</protein>
<dbReference type="EMBL" id="LMWX01000013">
    <property type="protein sequence ID" value="KUN87645.1"/>
    <property type="molecule type" value="Genomic_DNA"/>
</dbReference>
<evidence type="ECO:0000256" key="1">
    <source>
        <dbReference type="SAM" id="SignalP"/>
    </source>
</evidence>
<evidence type="ECO:0000313" key="3">
    <source>
        <dbReference type="Proteomes" id="UP000053024"/>
    </source>
</evidence>
<gene>
    <name evidence="2" type="ORF">AQJ66_08330</name>
</gene>
<keyword evidence="1" id="KW-0732">Signal</keyword>
<accession>A0A117RFB1</accession>
<name>A0A117RFB1_9ACTN</name>
<organism evidence="2 3">
    <name type="scientific">Streptomyces bungoensis</name>
    <dbReference type="NCBI Taxonomy" id="285568"/>
    <lineage>
        <taxon>Bacteria</taxon>
        <taxon>Bacillati</taxon>
        <taxon>Actinomycetota</taxon>
        <taxon>Actinomycetes</taxon>
        <taxon>Kitasatosporales</taxon>
        <taxon>Streptomycetaceae</taxon>
        <taxon>Streptomyces</taxon>
    </lineage>
</organism>
<sequence>MKTIAKAVAGTLLAAGAVMAPLSMEASAAPAAALQTAVAPSFQPGNHHAYGYRHFDDWRRYCDDDRYGRWGHRNHCDGWGRYCDDDRYGRWGHRNHCRDDRNYGWDQYRYGYHHRVSYWDCD</sequence>